<sequence length="47" mass="5078">MCGCGRLMRQIEAGQESISLRDVPAGICVAVAYNRSGKRLASLRIAR</sequence>
<protein>
    <submittedName>
        <fullName evidence="1">Uncharacterized protein</fullName>
    </submittedName>
</protein>
<dbReference type="RefSeq" id="WP_303762731.1">
    <property type="nucleotide sequence ID" value="NZ_JABZGR010000002.1"/>
</dbReference>
<dbReference type="EMBL" id="JABZGR010000002">
    <property type="protein sequence ID" value="MBF0969661.1"/>
    <property type="molecule type" value="Genomic_DNA"/>
</dbReference>
<dbReference type="AlphaFoldDB" id="A0A929RWP2"/>
<evidence type="ECO:0000313" key="2">
    <source>
        <dbReference type="Proteomes" id="UP000704068"/>
    </source>
</evidence>
<organism evidence="1 2">
    <name type="scientific">Alloprevotella tannerae</name>
    <dbReference type="NCBI Taxonomy" id="76122"/>
    <lineage>
        <taxon>Bacteria</taxon>
        <taxon>Pseudomonadati</taxon>
        <taxon>Bacteroidota</taxon>
        <taxon>Bacteroidia</taxon>
        <taxon>Bacteroidales</taxon>
        <taxon>Prevotellaceae</taxon>
        <taxon>Alloprevotella</taxon>
    </lineage>
</organism>
<evidence type="ECO:0000313" key="1">
    <source>
        <dbReference type="EMBL" id="MBF0969661.1"/>
    </source>
</evidence>
<reference evidence="1" key="1">
    <citation type="submission" date="2020-04" db="EMBL/GenBank/DDBJ databases">
        <title>Deep metagenomics examines the oral microbiome during advanced dental caries in children, revealing novel taxa and co-occurrences with host molecules.</title>
        <authorList>
            <person name="Baker J.L."/>
            <person name="Morton J.T."/>
            <person name="Dinis M."/>
            <person name="Alvarez R."/>
            <person name="Tran N.C."/>
            <person name="Knight R."/>
            <person name="Edlund A."/>
        </authorList>
    </citation>
    <scope>NUCLEOTIDE SEQUENCE</scope>
    <source>
        <strain evidence="1">JCVI_34_bin.1</strain>
    </source>
</reference>
<comment type="caution">
    <text evidence="1">The sequence shown here is derived from an EMBL/GenBank/DDBJ whole genome shotgun (WGS) entry which is preliminary data.</text>
</comment>
<name>A0A929RWP2_9BACT</name>
<accession>A0A929RWP2</accession>
<proteinExistence type="predicted"/>
<gene>
    <name evidence="1" type="ORF">HXK21_01265</name>
</gene>
<dbReference type="Proteomes" id="UP000704068">
    <property type="component" value="Unassembled WGS sequence"/>
</dbReference>